<evidence type="ECO:0000313" key="2">
    <source>
        <dbReference type="Proteomes" id="UP000034710"/>
    </source>
</evidence>
<dbReference type="AlphaFoldDB" id="A0A0G0KRU4"/>
<dbReference type="Proteomes" id="UP000034710">
    <property type="component" value="Unassembled WGS sequence"/>
</dbReference>
<organism evidence="1 2">
    <name type="scientific">Candidatus Woesebacteria bacterium GW2011_GWA1_38_8</name>
    <dbReference type="NCBI Taxonomy" id="1618547"/>
    <lineage>
        <taxon>Bacteria</taxon>
        <taxon>Candidatus Woeseibacteriota</taxon>
    </lineage>
</organism>
<gene>
    <name evidence="1" type="ORF">UT06_C0048G0005</name>
</gene>
<reference evidence="1 2" key="1">
    <citation type="journal article" date="2015" name="Nature">
        <title>rRNA introns, odd ribosomes, and small enigmatic genomes across a large radiation of phyla.</title>
        <authorList>
            <person name="Brown C.T."/>
            <person name="Hug L.A."/>
            <person name="Thomas B.C."/>
            <person name="Sharon I."/>
            <person name="Castelle C.J."/>
            <person name="Singh A."/>
            <person name="Wilkins M.J."/>
            <person name="Williams K.H."/>
            <person name="Banfield J.F."/>
        </authorList>
    </citation>
    <scope>NUCLEOTIDE SEQUENCE [LARGE SCALE GENOMIC DNA]</scope>
</reference>
<protein>
    <submittedName>
        <fullName evidence="1">Uncharacterized protein</fullName>
    </submittedName>
</protein>
<evidence type="ECO:0000313" key="1">
    <source>
        <dbReference type="EMBL" id="KKQ82398.1"/>
    </source>
</evidence>
<name>A0A0G0KRU4_9BACT</name>
<sequence>MSERSCVSQPKEPIKRIKGSLHDMACLKFPGYQCNCAMSDKELRKITLYNLRQELGAYSFINLLDPGVADMYEARRKMLCEGEPPKLTDRIKDHLRIRIV</sequence>
<dbReference type="EMBL" id="LBVJ01000048">
    <property type="protein sequence ID" value="KKQ82398.1"/>
    <property type="molecule type" value="Genomic_DNA"/>
</dbReference>
<proteinExistence type="predicted"/>
<comment type="caution">
    <text evidence="1">The sequence shown here is derived from an EMBL/GenBank/DDBJ whole genome shotgun (WGS) entry which is preliminary data.</text>
</comment>
<accession>A0A0G0KRU4</accession>